<dbReference type="Gene3D" id="3.90.550.10">
    <property type="entry name" value="Spore Coat Polysaccharide Biosynthesis Protein SpsA, Chain A"/>
    <property type="match status" value="1"/>
</dbReference>
<dbReference type="InterPro" id="IPR029044">
    <property type="entry name" value="Nucleotide-diphossugar_trans"/>
</dbReference>
<proteinExistence type="predicted"/>
<dbReference type="KEGG" id="acek:FLP30_04995"/>
<evidence type="ECO:0000313" key="2">
    <source>
        <dbReference type="Proteomes" id="UP000324536"/>
    </source>
</evidence>
<dbReference type="Pfam" id="PF01501">
    <property type="entry name" value="Glyco_transf_8"/>
    <property type="match status" value="1"/>
</dbReference>
<dbReference type="SUPFAM" id="SSF53448">
    <property type="entry name" value="Nucleotide-diphospho-sugar transferases"/>
    <property type="match status" value="1"/>
</dbReference>
<dbReference type="OrthoDB" id="7157498at2"/>
<dbReference type="GO" id="GO:0016757">
    <property type="term" value="F:glycosyltransferase activity"/>
    <property type="evidence" value="ECO:0007669"/>
    <property type="project" value="InterPro"/>
</dbReference>
<protein>
    <submittedName>
        <fullName evidence="1">Glycosyl transferase</fullName>
    </submittedName>
</protein>
<keyword evidence="2" id="KW-1185">Reference proteome</keyword>
<sequence>MNDTLGDSTQASASTLLVTGADAAYFPLMLELVLSIRQHPQGKDQPIGVIDAGLTEEQKDILAGQNCLVRKFENQTPRIEKAIAKRKALTVNLGKLWLDVIFPEYDLLVFLDADTWVQDWTAISYLVGAAAEGALAVVGSWHRYRDSLPVRWYLGLVPVYRSFNFKAAYHAHLPLSVIKTMSRCPDLNAGVYALQRTAPHWQRMRAWQDVILKKGRPFTSDGLAMALVCGVDGLALQRMPVFCNYTEQPVYDDRQKLFRDSFYPHAPVGIIHLAAQKAVRFDPAATLTYYNLAGEEHRINPRYNPKTFRIG</sequence>
<gene>
    <name evidence="1" type="ORF">FLP30_04995</name>
</gene>
<dbReference type="Proteomes" id="UP000324536">
    <property type="component" value="Chromosome"/>
</dbReference>
<dbReference type="RefSeq" id="WP_149278849.1">
    <property type="nucleotide sequence ID" value="NZ_CP043506.1"/>
</dbReference>
<dbReference type="InterPro" id="IPR002495">
    <property type="entry name" value="Glyco_trans_8"/>
</dbReference>
<dbReference type="EMBL" id="CP043506">
    <property type="protein sequence ID" value="QEO17170.1"/>
    <property type="molecule type" value="Genomic_DNA"/>
</dbReference>
<name>A0A5C1YPI4_9PROT</name>
<keyword evidence="1" id="KW-0808">Transferase</keyword>
<dbReference type="AlphaFoldDB" id="A0A5C1YPI4"/>
<reference evidence="1 2" key="1">
    <citation type="submission" date="2019-09" db="EMBL/GenBank/DDBJ databases">
        <title>Genome sequencing of strain KACC 21233.</title>
        <authorList>
            <person name="Heo J."/>
            <person name="Kim S.-J."/>
            <person name="Kim J.-S."/>
            <person name="Hong S.-B."/>
            <person name="Kwon S.-W."/>
        </authorList>
    </citation>
    <scope>NUCLEOTIDE SEQUENCE [LARGE SCALE GENOMIC DNA]</scope>
    <source>
        <strain evidence="1 2">KACC 21233</strain>
    </source>
</reference>
<organism evidence="1 2">
    <name type="scientific">Acetobacter vaccinii</name>
    <dbReference type="NCBI Taxonomy" id="2592655"/>
    <lineage>
        <taxon>Bacteria</taxon>
        <taxon>Pseudomonadati</taxon>
        <taxon>Pseudomonadota</taxon>
        <taxon>Alphaproteobacteria</taxon>
        <taxon>Acetobacterales</taxon>
        <taxon>Acetobacteraceae</taxon>
        <taxon>Acetobacter</taxon>
    </lineage>
</organism>
<evidence type="ECO:0000313" key="1">
    <source>
        <dbReference type="EMBL" id="QEO17170.1"/>
    </source>
</evidence>
<accession>A0A5C1YPI4</accession>